<dbReference type="Pfam" id="PF12460">
    <property type="entry name" value="MMS19_C"/>
    <property type="match status" value="1"/>
</dbReference>
<reference evidence="8" key="1">
    <citation type="journal article" date="2020" name="Stud. Mycol.">
        <title>101 Dothideomycetes genomes: a test case for predicting lifestyles and emergence of pathogens.</title>
        <authorList>
            <person name="Haridas S."/>
            <person name="Albert R."/>
            <person name="Binder M."/>
            <person name="Bloem J."/>
            <person name="Labutti K."/>
            <person name="Salamov A."/>
            <person name="Andreopoulos B."/>
            <person name="Baker S."/>
            <person name="Barry K."/>
            <person name="Bills G."/>
            <person name="Bluhm B."/>
            <person name="Cannon C."/>
            <person name="Castanera R."/>
            <person name="Culley D."/>
            <person name="Daum C."/>
            <person name="Ezra D."/>
            <person name="Gonzalez J."/>
            <person name="Henrissat B."/>
            <person name="Kuo A."/>
            <person name="Liang C."/>
            <person name="Lipzen A."/>
            <person name="Lutzoni F."/>
            <person name="Magnuson J."/>
            <person name="Mondo S."/>
            <person name="Nolan M."/>
            <person name="Ohm R."/>
            <person name="Pangilinan J."/>
            <person name="Park H.-J."/>
            <person name="Ramirez L."/>
            <person name="Alfaro M."/>
            <person name="Sun H."/>
            <person name="Tritt A."/>
            <person name="Yoshinaga Y."/>
            <person name="Zwiers L.-H."/>
            <person name="Turgeon B."/>
            <person name="Goodwin S."/>
            <person name="Spatafora J."/>
            <person name="Crous P."/>
            <person name="Grigoriev I."/>
        </authorList>
    </citation>
    <scope>NUCLEOTIDE SEQUENCE</scope>
    <source>
        <strain evidence="8">ATCC 16933</strain>
    </source>
</reference>
<organism evidence="8 9">
    <name type="scientific">Lineolata rhizophorae</name>
    <dbReference type="NCBI Taxonomy" id="578093"/>
    <lineage>
        <taxon>Eukaryota</taxon>
        <taxon>Fungi</taxon>
        <taxon>Dikarya</taxon>
        <taxon>Ascomycota</taxon>
        <taxon>Pezizomycotina</taxon>
        <taxon>Dothideomycetes</taxon>
        <taxon>Dothideomycetes incertae sedis</taxon>
        <taxon>Lineolatales</taxon>
        <taxon>Lineolataceae</taxon>
        <taxon>Lineolata</taxon>
    </lineage>
</organism>
<evidence type="ECO:0000259" key="6">
    <source>
        <dbReference type="Pfam" id="PF12460"/>
    </source>
</evidence>
<evidence type="ECO:0000256" key="4">
    <source>
        <dbReference type="ARBA" id="ARBA00023242"/>
    </source>
</evidence>
<dbReference type="PANTHER" id="PTHR12891:SF0">
    <property type="entry name" value="MMS19 NUCLEOTIDE EXCISION REPAIR PROTEIN HOMOLOG"/>
    <property type="match status" value="1"/>
</dbReference>
<evidence type="ECO:0000256" key="2">
    <source>
        <dbReference type="ARBA" id="ARBA00009340"/>
    </source>
</evidence>
<evidence type="ECO:0000256" key="3">
    <source>
        <dbReference type="ARBA" id="ARBA00022737"/>
    </source>
</evidence>
<feature type="domain" description="MMS19 C-terminal" evidence="6">
    <location>
        <begin position="561"/>
        <end position="999"/>
    </location>
</feature>
<dbReference type="InterPro" id="IPR016024">
    <property type="entry name" value="ARM-type_fold"/>
</dbReference>
<gene>
    <name evidence="8" type="ORF">BDY21DRAFT_299402</name>
</gene>
<dbReference type="EMBL" id="MU001674">
    <property type="protein sequence ID" value="KAF2459947.1"/>
    <property type="molecule type" value="Genomic_DNA"/>
</dbReference>
<keyword evidence="3" id="KW-0677">Repeat</keyword>
<protein>
    <recommendedName>
        <fullName evidence="5">MMS19 nucleotide excision repair protein</fullName>
    </recommendedName>
</protein>
<dbReference type="InterPro" id="IPR029240">
    <property type="entry name" value="MMS19_N"/>
</dbReference>
<dbReference type="Pfam" id="PF14500">
    <property type="entry name" value="MMS19_N"/>
    <property type="match status" value="1"/>
</dbReference>
<dbReference type="InterPro" id="IPR011989">
    <property type="entry name" value="ARM-like"/>
</dbReference>
<dbReference type="PANTHER" id="PTHR12891">
    <property type="entry name" value="DNA REPAIR/TRANSCRIPTION PROTEIN MET18/MMS19"/>
    <property type="match status" value="1"/>
</dbReference>
<evidence type="ECO:0000259" key="7">
    <source>
        <dbReference type="Pfam" id="PF14500"/>
    </source>
</evidence>
<dbReference type="GO" id="GO:0051604">
    <property type="term" value="P:protein maturation"/>
    <property type="evidence" value="ECO:0007669"/>
    <property type="project" value="UniProtKB-UniRule"/>
</dbReference>
<name>A0A6A6P821_9PEZI</name>
<comment type="subcellular location">
    <subcellularLocation>
        <location evidence="1 5">Nucleus</location>
    </subcellularLocation>
</comment>
<dbReference type="GO" id="GO:0097361">
    <property type="term" value="C:cytosolic [4Fe-4S] assembly targeting complex"/>
    <property type="evidence" value="ECO:0007669"/>
    <property type="project" value="UniProtKB-UniRule"/>
</dbReference>
<comment type="similarity">
    <text evidence="2 5">Belongs to the MET18/MMS19 family.</text>
</comment>
<dbReference type="Proteomes" id="UP000799766">
    <property type="component" value="Unassembled WGS sequence"/>
</dbReference>
<sequence>MSDVELYLSDADRNKKEASATAARSAQRLESKEISLLELIESLREYVNSDDAQRRARTLSYLAEVLGALRPGVLSGQQRHLLFDFIISRIANDSEGVGASAKALVALEALGKWDPEKPAAIITTLLHYTHPLRQFKSQHERYSVLILIDLLMAKYRTAVHGIHTAVPDFLPQFISYFDGEKDPRNLMVAFSILKVPMTEWEIGSSAQELFDAVFNYFPITFRPPADDPYGITAQQLKDRLRECISSTPDFAPYAFPALLDKLDSTSMNVKRDVLTTLVDCIANYGVRTVNLYAVTLWDALKFEVLNVQEEDLAEGALSVMAEIGKQVTQAPGPLASYLKPITKECNEHFEDAPTKQSQAAGRILRAVAAVSPKSVNFVLDAAIPTILALYQSADSIAKRRGLLEGLVQLLHADTEVFGEWYTTTSRPLLVNGYNAPNRGEAGSNALVKYCERIYQILGSGLQTSPTNEVSFRLTALDGLLQLSKVRQLLADGTISSIIKLFTDIAVHEESAGNDEMKERAINALLEVAHQKPQLVVNTAFPIFMAALPDTDADGSEQYGPVLEAFAKLGGDGQVFKTVVLRLKNKLNSAVQQQASPQYLGAILSAILYAFANSAQELEDRGDFVPYYQDVLRPLLEQMTSTGSAHSTSFDDERILDLIGRLCNIILRHQKTEDQAEIAVEMYGFLHRPSPQQAAPYNQGVPDRDKRLMIVSVHLVAALQRDVPLPTDPRSLLTALVDFSMIDSLSPGVRAATLRKLTLVLNKFIPTSELKPVVEPILFSPRELLATSNLSLLSIRTLFSIIRALVLRNSSLLSTVFPALLDTLADHTYGPVVARGFSTLLQPDDFVTKENHCNISSLHKQKAFNMLVPALTTSFRDATPDTKPSYLVALSGLLRWLPYPVIESEVRSLAPLLLQSLDLTLPEDPNLAADVKAATIATLIDVLGQNPRAIEDHAGSLIARLLGVTTAAPAKRPNAPGTTRGGAGDPKVRGLGLRCLALVPERLRTETVVPYRREVVKKLTGALDDRKRTVRAEAVRCRAKWMNVDEPDADEDE</sequence>
<evidence type="ECO:0000256" key="1">
    <source>
        <dbReference type="ARBA" id="ARBA00004123"/>
    </source>
</evidence>
<dbReference type="GO" id="GO:0006281">
    <property type="term" value="P:DNA repair"/>
    <property type="evidence" value="ECO:0007669"/>
    <property type="project" value="UniProtKB-UniRule"/>
</dbReference>
<dbReference type="OrthoDB" id="342900at2759"/>
<evidence type="ECO:0000313" key="9">
    <source>
        <dbReference type="Proteomes" id="UP000799766"/>
    </source>
</evidence>
<evidence type="ECO:0000313" key="8">
    <source>
        <dbReference type="EMBL" id="KAF2459947.1"/>
    </source>
</evidence>
<dbReference type="InterPro" id="IPR039920">
    <property type="entry name" value="MMS19"/>
</dbReference>
<dbReference type="SUPFAM" id="SSF48371">
    <property type="entry name" value="ARM repeat"/>
    <property type="match status" value="2"/>
</dbReference>
<comment type="function">
    <text evidence="5">Key component of the cytosolic iron-sulfur protein assembly (CIA) complex, a multiprotein complex that mediates the incorporation of iron-sulfur cluster into apoproteins specifically involved in DNA metabolism and genomic integrity. In the CIA complex, MMS19 acts as an adapter between early-acting CIA components and a subset of cellular target iron-sulfur proteins.</text>
</comment>
<dbReference type="Gene3D" id="1.25.10.10">
    <property type="entry name" value="Leucine-rich Repeat Variant"/>
    <property type="match status" value="2"/>
</dbReference>
<accession>A0A6A6P821</accession>
<keyword evidence="5" id="KW-0234">DNA repair</keyword>
<feature type="domain" description="MMS19 N-terminal" evidence="7">
    <location>
        <begin position="40"/>
        <end position="306"/>
    </location>
</feature>
<proteinExistence type="inferred from homology"/>
<dbReference type="GO" id="GO:0005634">
    <property type="term" value="C:nucleus"/>
    <property type="evidence" value="ECO:0007669"/>
    <property type="project" value="UniProtKB-SubCell"/>
</dbReference>
<keyword evidence="9" id="KW-1185">Reference proteome</keyword>
<dbReference type="GO" id="GO:0016226">
    <property type="term" value="P:iron-sulfur cluster assembly"/>
    <property type="evidence" value="ECO:0007669"/>
    <property type="project" value="UniProtKB-UniRule"/>
</dbReference>
<dbReference type="InterPro" id="IPR024687">
    <property type="entry name" value="MMS19_C"/>
</dbReference>
<evidence type="ECO:0000256" key="5">
    <source>
        <dbReference type="RuleBase" id="RU367072"/>
    </source>
</evidence>
<dbReference type="AlphaFoldDB" id="A0A6A6P821"/>
<keyword evidence="4 5" id="KW-0539">Nucleus</keyword>
<keyword evidence="5" id="KW-0227">DNA damage</keyword>